<organism evidence="1 2">
    <name type="scientific">Nocardioides kribbensis</name>
    <dbReference type="NCBI Taxonomy" id="305517"/>
    <lineage>
        <taxon>Bacteria</taxon>
        <taxon>Bacillati</taxon>
        <taxon>Actinomycetota</taxon>
        <taxon>Actinomycetes</taxon>
        <taxon>Propionibacteriales</taxon>
        <taxon>Nocardioidaceae</taxon>
        <taxon>Nocardioides</taxon>
    </lineage>
</organism>
<evidence type="ECO:0008006" key="3">
    <source>
        <dbReference type="Google" id="ProtNLM"/>
    </source>
</evidence>
<evidence type="ECO:0000313" key="2">
    <source>
        <dbReference type="Proteomes" id="UP001482520"/>
    </source>
</evidence>
<sequence>MLTLDPQTADEVYRVALAGDRRPPLRRALVVALDVWFALSGGTLECSSAGTVEVHERHSGRRVLAIDVESPEVASHTLHHLRTELAELSPEEFREQWGVDERAV</sequence>
<proteinExistence type="predicted"/>
<name>A0ABV1NZX0_9ACTN</name>
<dbReference type="RefSeq" id="WP_193665082.1">
    <property type="nucleotide sequence ID" value="NZ_BAAAMM010000009.1"/>
</dbReference>
<accession>A0ABV1NZX0</accession>
<protein>
    <recommendedName>
        <fullName evidence="3">DUF2218 domain-containing protein</fullName>
    </recommendedName>
</protein>
<dbReference type="Proteomes" id="UP001482520">
    <property type="component" value="Unassembled WGS sequence"/>
</dbReference>
<dbReference type="EMBL" id="JBEGDP010000013">
    <property type="protein sequence ID" value="MEQ7848070.1"/>
    <property type="molecule type" value="Genomic_DNA"/>
</dbReference>
<keyword evidence="2" id="KW-1185">Reference proteome</keyword>
<gene>
    <name evidence="1" type="ORF">V6R90_12365</name>
</gene>
<evidence type="ECO:0000313" key="1">
    <source>
        <dbReference type="EMBL" id="MEQ7848070.1"/>
    </source>
</evidence>
<comment type="caution">
    <text evidence="1">The sequence shown here is derived from an EMBL/GenBank/DDBJ whole genome shotgun (WGS) entry which is preliminary data.</text>
</comment>
<reference evidence="1 2" key="1">
    <citation type="submission" date="2024-02" db="EMBL/GenBank/DDBJ databases">
        <title>Full genome sequence of Nocardioides kribbensis.</title>
        <authorList>
            <person name="Poletto B.L."/>
            <person name="Silva G."/>
            <person name="Galante D."/>
            <person name="Campos K.R."/>
            <person name="Santos M.B.N."/>
            <person name="Sacchi C.T."/>
        </authorList>
    </citation>
    <scope>NUCLEOTIDE SEQUENCE [LARGE SCALE GENOMIC DNA]</scope>
    <source>
        <strain evidence="1 2">O4R</strain>
    </source>
</reference>